<reference evidence="2 3" key="1">
    <citation type="journal article" date="2015" name="Genome Announc.">
        <title>Expanding the biotechnology potential of lactobacilli through comparative genomics of 213 strains and associated genera.</title>
        <authorList>
            <person name="Sun Z."/>
            <person name="Harris H.M."/>
            <person name="McCann A."/>
            <person name="Guo C."/>
            <person name="Argimon S."/>
            <person name="Zhang W."/>
            <person name="Yang X."/>
            <person name="Jeffery I.B."/>
            <person name="Cooney J.C."/>
            <person name="Kagawa T.F."/>
            <person name="Liu W."/>
            <person name="Song Y."/>
            <person name="Salvetti E."/>
            <person name="Wrobel A."/>
            <person name="Rasinkangas P."/>
            <person name="Parkhill J."/>
            <person name="Rea M.C."/>
            <person name="O'Sullivan O."/>
            <person name="Ritari J."/>
            <person name="Douillard F.P."/>
            <person name="Paul Ross R."/>
            <person name="Yang R."/>
            <person name="Briner A.E."/>
            <person name="Felis G.E."/>
            <person name="de Vos W.M."/>
            <person name="Barrangou R."/>
            <person name="Klaenhammer T.R."/>
            <person name="Caufield P.W."/>
            <person name="Cui Y."/>
            <person name="Zhang H."/>
            <person name="O'Toole P.W."/>
        </authorList>
    </citation>
    <scope>NUCLEOTIDE SEQUENCE [LARGE SCALE GENOMIC DNA]</scope>
    <source>
        <strain evidence="2 3">DSM 20001</strain>
    </source>
</reference>
<evidence type="ECO:0000256" key="1">
    <source>
        <dbReference type="SAM" id="SignalP"/>
    </source>
</evidence>
<dbReference type="EMBL" id="AZCN01000034">
    <property type="protein sequence ID" value="KRK16291.1"/>
    <property type="molecule type" value="Genomic_DNA"/>
</dbReference>
<gene>
    <name evidence="2" type="ORF">FD22_GL001325</name>
</gene>
<accession>A0A0R1F7I1</accession>
<name>A0A0R1F7I1_9LACO</name>
<proteinExistence type="predicted"/>
<evidence type="ECO:0000313" key="2">
    <source>
        <dbReference type="EMBL" id="KRK16291.1"/>
    </source>
</evidence>
<feature type="chain" id="PRO_5006403844" evidence="1">
    <location>
        <begin position="27"/>
        <end position="180"/>
    </location>
</feature>
<sequence>MKFKQQTIIVLAGVLLFLNQTTLATASTGSSATSNTAVAIKARSATGLDTAAFSAALQAKLTAKLAAATDQVAVNFVARTAASATTLADTDTATARPLYQQACLLPLSSSKLTTKNADKLAKQIYKQLKATDQLPLIDQAASLELTVTTSGTKFAFNGIMVDSATLDFDPATYQDNTNLE</sequence>
<evidence type="ECO:0000313" key="3">
    <source>
        <dbReference type="Proteomes" id="UP000051181"/>
    </source>
</evidence>
<keyword evidence="1" id="KW-0732">Signal</keyword>
<dbReference type="Proteomes" id="UP000051181">
    <property type="component" value="Unassembled WGS sequence"/>
</dbReference>
<dbReference type="GeneID" id="65915638"/>
<protein>
    <submittedName>
        <fullName evidence="2">Uncharacterized protein</fullName>
    </submittedName>
</protein>
<comment type="caution">
    <text evidence="2">The sequence shown here is derived from an EMBL/GenBank/DDBJ whole genome shotgun (WGS) entry which is preliminary data.</text>
</comment>
<organism evidence="2 3">
    <name type="scientific">Loigolactobacillus coryniformis subsp. coryniformis KCTC 3167 = DSM 20001</name>
    <dbReference type="NCBI Taxonomy" id="913848"/>
    <lineage>
        <taxon>Bacteria</taxon>
        <taxon>Bacillati</taxon>
        <taxon>Bacillota</taxon>
        <taxon>Bacilli</taxon>
        <taxon>Lactobacillales</taxon>
        <taxon>Lactobacillaceae</taxon>
        <taxon>Loigolactobacillus</taxon>
    </lineage>
</organism>
<dbReference type="RefSeq" id="WP_010010471.1">
    <property type="nucleotide sequence ID" value="NZ_AZCN01000034.1"/>
</dbReference>
<dbReference type="AlphaFoldDB" id="A0A0R1F7I1"/>
<dbReference type="PATRIC" id="fig|913848.6.peg.1362"/>
<feature type="signal peptide" evidence="1">
    <location>
        <begin position="1"/>
        <end position="26"/>
    </location>
</feature>